<dbReference type="InterPro" id="IPR029058">
    <property type="entry name" value="AB_hydrolase_fold"/>
</dbReference>
<organism evidence="2 3">
    <name type="scientific">Talaromyces amestolkiae</name>
    <dbReference type="NCBI Taxonomy" id="1196081"/>
    <lineage>
        <taxon>Eukaryota</taxon>
        <taxon>Fungi</taxon>
        <taxon>Dikarya</taxon>
        <taxon>Ascomycota</taxon>
        <taxon>Pezizomycotina</taxon>
        <taxon>Eurotiomycetes</taxon>
        <taxon>Eurotiomycetidae</taxon>
        <taxon>Eurotiales</taxon>
        <taxon>Trichocomaceae</taxon>
        <taxon>Talaromyces</taxon>
        <taxon>Talaromyces sect. Talaromyces</taxon>
    </lineage>
</organism>
<protein>
    <recommendedName>
        <fullName evidence="1">AB hydrolase-1 domain-containing protein</fullName>
    </recommendedName>
</protein>
<dbReference type="Pfam" id="PF00561">
    <property type="entry name" value="Abhydrolase_1"/>
    <property type="match status" value="1"/>
</dbReference>
<dbReference type="Gene3D" id="3.40.50.1820">
    <property type="entry name" value="alpha/beta hydrolase"/>
    <property type="match status" value="1"/>
</dbReference>
<accession>A0A364KN65</accession>
<dbReference type="SUPFAM" id="SSF53474">
    <property type="entry name" value="alpha/beta-Hydrolases"/>
    <property type="match status" value="1"/>
</dbReference>
<dbReference type="OrthoDB" id="294702at2759"/>
<dbReference type="AlphaFoldDB" id="A0A364KN65"/>
<sequence>MDLEPLDWNTGENSGLVSVGTHNLWLSVYGPDRKDSEPLVILIPGLANNTTSWAAVRRGLATSTRVLQYERSGYEKSDISPAKPTATTIATELNLLLKIASLHPPYVVVAHSWGGILSREFLALRPKDVVGMVFIEANQERTLEVLDWRLLAQSSLLAGVNYLDATGISETHKLTHEEWHVYRDTQSTESHQRQAALEIAEYANSFPTLKAKSQLHRKPPFLGDRPVCVIRGNNKADFEKLLKAGLARGNGDGAEQAAFEGMLSTWDEKDESLQSEILSLSSCTRYIETKNSGHNVQLSEPDIIVEGVGWVLSQTIG</sequence>
<name>A0A364KN65_TALAM</name>
<dbReference type="Proteomes" id="UP000249363">
    <property type="component" value="Unassembled WGS sequence"/>
</dbReference>
<dbReference type="PANTHER" id="PTHR43329">
    <property type="entry name" value="EPOXIDE HYDROLASE"/>
    <property type="match status" value="1"/>
</dbReference>
<feature type="domain" description="AB hydrolase-1" evidence="1">
    <location>
        <begin position="38"/>
        <end position="150"/>
    </location>
</feature>
<dbReference type="GeneID" id="63790223"/>
<reference evidence="2 3" key="1">
    <citation type="journal article" date="2017" name="Biotechnol. Biofuels">
        <title>Differential beta-glucosidase expression as a function of carbon source availability in Talaromyces amestolkiae: a genomic and proteomic approach.</title>
        <authorList>
            <person name="de Eugenio L.I."/>
            <person name="Mendez-Liter J.A."/>
            <person name="Nieto-Dominguez M."/>
            <person name="Alonso L."/>
            <person name="Gil-Munoz J."/>
            <person name="Barriuso J."/>
            <person name="Prieto A."/>
            <person name="Martinez M.J."/>
        </authorList>
    </citation>
    <scope>NUCLEOTIDE SEQUENCE [LARGE SCALE GENOMIC DNA]</scope>
    <source>
        <strain evidence="2 3">CIB</strain>
    </source>
</reference>
<dbReference type="STRING" id="1196081.A0A364KN65"/>
<evidence type="ECO:0000313" key="3">
    <source>
        <dbReference type="Proteomes" id="UP000249363"/>
    </source>
</evidence>
<evidence type="ECO:0000313" key="2">
    <source>
        <dbReference type="EMBL" id="RAO64994.1"/>
    </source>
</evidence>
<dbReference type="EMBL" id="MIKG01000001">
    <property type="protein sequence ID" value="RAO64994.1"/>
    <property type="molecule type" value="Genomic_DNA"/>
</dbReference>
<gene>
    <name evidence="2" type="ORF">BHQ10_001006</name>
</gene>
<dbReference type="InterPro" id="IPR000073">
    <property type="entry name" value="AB_hydrolase_1"/>
</dbReference>
<dbReference type="RefSeq" id="XP_040729511.1">
    <property type="nucleotide sequence ID" value="XM_040872648.1"/>
</dbReference>
<comment type="caution">
    <text evidence="2">The sequence shown here is derived from an EMBL/GenBank/DDBJ whole genome shotgun (WGS) entry which is preliminary data.</text>
</comment>
<evidence type="ECO:0000259" key="1">
    <source>
        <dbReference type="Pfam" id="PF00561"/>
    </source>
</evidence>
<keyword evidence="3" id="KW-1185">Reference proteome</keyword>
<proteinExistence type="predicted"/>